<accession>A0A1S9RLX9</accession>
<dbReference type="PANTHER" id="PTHR43668">
    <property type="entry name" value="ALLANTOINASE"/>
    <property type="match status" value="1"/>
</dbReference>
<dbReference type="Proteomes" id="UP000190744">
    <property type="component" value="Unassembled WGS sequence"/>
</dbReference>
<evidence type="ECO:0000256" key="5">
    <source>
        <dbReference type="ARBA" id="ARBA00011881"/>
    </source>
</evidence>
<dbReference type="Gene3D" id="3.20.20.140">
    <property type="entry name" value="Metal-dependent hydrolases"/>
    <property type="match status" value="1"/>
</dbReference>
<feature type="region of interest" description="Disordered" evidence="10">
    <location>
        <begin position="656"/>
        <end position="721"/>
    </location>
</feature>
<dbReference type="InterPro" id="IPR006680">
    <property type="entry name" value="Amidohydro-rel"/>
</dbReference>
<evidence type="ECO:0000313" key="14">
    <source>
        <dbReference type="Proteomes" id="UP000190744"/>
    </source>
</evidence>
<keyword evidence="7" id="KW-0479">Metal-binding</keyword>
<dbReference type="InterPro" id="IPR011059">
    <property type="entry name" value="Metal-dep_hydrolase_composite"/>
</dbReference>
<dbReference type="InterPro" id="IPR032466">
    <property type="entry name" value="Metal_Hydrolase"/>
</dbReference>
<keyword evidence="8" id="KW-0378">Hydrolase</keyword>
<dbReference type="InterPro" id="IPR002195">
    <property type="entry name" value="Dihydroorotase_CS"/>
</dbReference>
<dbReference type="InterPro" id="IPR050138">
    <property type="entry name" value="DHOase/Allantoinase_Hydrolase"/>
</dbReference>
<gene>
    <name evidence="13" type="ORF">PEBR_21149</name>
</gene>
<comment type="subunit">
    <text evidence="5">Homotetramer.</text>
</comment>
<dbReference type="GO" id="GO:0004038">
    <property type="term" value="F:allantoinase activity"/>
    <property type="evidence" value="ECO:0007669"/>
    <property type="project" value="UniProtKB-EC"/>
</dbReference>
<evidence type="ECO:0000256" key="9">
    <source>
        <dbReference type="ARBA" id="ARBA00022833"/>
    </source>
</evidence>
<dbReference type="SUPFAM" id="SSF51556">
    <property type="entry name" value="Metallo-dependent hydrolases"/>
    <property type="match status" value="1"/>
</dbReference>
<dbReference type="Pfam" id="PF01979">
    <property type="entry name" value="Amidohydro_1"/>
    <property type="match status" value="1"/>
</dbReference>
<sequence>MGTMLHHLVLLLLAAVWPTFAFPRAAFNRRVRSVGGTSQIYARSNGASDNIPNMEGFNITLSPSKWQAILVSSFDRQATATLTTILTISDHATAFTIKPSDTAVEAATFTGTTSGHTLTSICYPTRATAAGSTKTECIKDTLTTLGVIDVGSVAVTPNPTGFAVGSQTLTPGGEVAVGTHILSLGPSGGLIIDGSSTHIDSPSTTTTTRPSSTTIPPSATKHPSTSKTKKQSTPTTTTTTTTTSTSTHTTSTRPSTKPTSTDPTTKPTTTSTKTSTTSTKPISPSTKPTTSSTKPTTSSTKLITSSTKPTTSHTTPKSSHTDEILTIGTLTVTADSGGFQVGSTTLTPGGWITVGTQTVSLETGGGDVIIGGTTVPLTTTSSTTSSQSWTTLSDASTTGLYGFVTLSEFKTLTTPTIITTQYIVSSTQTTTGPIYVGTGGIVLQSWPPSTNDDHIGTGGGIIIPDPIRPSISSPKLKCPAILAWLCGSDHTSSTDDGSDVDPSDKPNSNPDDDPNKDDNPTTEPSSTHSSTASTTSSTSSTSTCTKTRTVTDCGVTCSPTVLSGRSTTTTTCFTTSCSTVEGCSATGTTSTTTITSEACGTGTASSACPTFTDGIGWIYPDTTIDTAAVNALASSIMSEDASILAEFSSEWASTTPTTLTKTTSTTSSGAATRTTSSTAPSTTKTSSKTTKTSTTSSGAVTRTTSSTAPSTTKTSSKTTKTSTSVTTTSALTCLNQYDSETDEDSCYCEGHTGSYQTMSSTSGMTNYQPCAWTTLPPLYTNVNVGPITSTLSDGDVVYCTSAHWAEDGGSSKYCLGSVSTISTASHTSTTASTSSTTSSGVSATGTGKPTGEIYIGIVTEGYAFTWNVYIPGTIGTIPDWCDDSDGSMSASGDTTRYYYPPDISFQDLNGKASNMPCAYTGDKDTVGTLSCEGVGEVPCTSDFAESDASPICYNSVLYAGSAFPRVYWPSFVIYIPSPRLPYLSAPLLVLHSFPLQKTPDKPPDSLYTFATDPLRLIFTQSHLDFHLSIRPDDPSCSPTLLSVHRHLDFCFFLYNPICYLQSVDPLAHDSNPILILIPLAATTDQLVDPPWGILTRRASRASPHIELATMATAQIPSIAVVASSRAVISGRLTSATVVISRTTGKITAVFDSIIPASEFPEGTPYTDYSPYVLLPGLVDAHVHLNEPGRTEWEGFYTGTQAAAFGGVTTVIDMPLNAIPPTTTVANFKEKLAAAQGKCWVDVGFYGGIIPGNAGDLKGLVQEGVRGFKGFLIDSGVDEFPAVGQEDIQKAMAALADEPTTLMFHAEMVPPITASVGDDVQASEPPAAPAGPLEAYSTFLASRPSAFETCAIERILSMAHLAPNLQLHIVHLSAMEGIPLLREARAKGIKITAETCFHYLSLASEEIRDGDTRHKCCPPIRSKLNQDGLWQELEKHSTDGVIQTVVSDHSPCTPNLKLLPANVPGSCSTNGAVVEDTGNFFSAWGGISSVGMGLPILWTELSRRKGLTPSPGDENTKNALQDIVRLCCANTAAQVGLQTRKGDLRVGFDADICVFDDSAEWVVEPSTMLFRNKCSPYQGRTLRGMVRETWLRGERVFSRDAGFDSKLPTGKLLLEKRV</sequence>
<evidence type="ECO:0000256" key="2">
    <source>
        <dbReference type="ARBA" id="ARBA00001947"/>
    </source>
</evidence>
<feature type="signal peptide" evidence="11">
    <location>
        <begin position="1"/>
        <end position="21"/>
    </location>
</feature>
<feature type="region of interest" description="Disordered" evidence="10">
    <location>
        <begin position="193"/>
        <end position="322"/>
    </location>
</feature>
<keyword evidence="11" id="KW-0732">Signal</keyword>
<dbReference type="GO" id="GO:0008270">
    <property type="term" value="F:zinc ion binding"/>
    <property type="evidence" value="ECO:0007669"/>
    <property type="project" value="InterPro"/>
</dbReference>
<evidence type="ECO:0000256" key="7">
    <source>
        <dbReference type="ARBA" id="ARBA00022723"/>
    </source>
</evidence>
<proteinExistence type="inferred from homology"/>
<evidence type="ECO:0000256" key="11">
    <source>
        <dbReference type="SAM" id="SignalP"/>
    </source>
</evidence>
<feature type="region of interest" description="Disordered" evidence="10">
    <location>
        <begin position="492"/>
        <end position="545"/>
    </location>
</feature>
<feature type="domain" description="Amidohydrolase-related" evidence="12">
    <location>
        <begin position="1172"/>
        <end position="1594"/>
    </location>
</feature>
<reference evidence="14" key="1">
    <citation type="submission" date="2015-09" db="EMBL/GenBank/DDBJ databases">
        <authorList>
            <person name="Fill T.P."/>
            <person name="Baretta J.F."/>
            <person name="de Almeida L.G."/>
            <person name="Rocha M."/>
            <person name="de Souza D.H."/>
            <person name="Malavazi I."/>
            <person name="Cerdeira L.T."/>
            <person name="Hong H."/>
            <person name="Samborskyy M."/>
            <person name="de Vasconcelos A.T."/>
            <person name="Leadlay P."/>
            <person name="Rodrigues-Filho E."/>
        </authorList>
    </citation>
    <scope>NUCLEOTIDE SEQUENCE [LARGE SCALE GENOMIC DNA]</scope>
    <source>
        <strain evidence="14">LaBioMMi 136</strain>
    </source>
</reference>
<comment type="similarity">
    <text evidence="4">Belongs to the metallo-dependent hydrolases superfamily. Allantoinase family.</text>
</comment>
<feature type="region of interest" description="Disordered" evidence="10">
    <location>
        <begin position="826"/>
        <end position="845"/>
    </location>
</feature>
<evidence type="ECO:0000313" key="13">
    <source>
        <dbReference type="EMBL" id="OOQ86532.1"/>
    </source>
</evidence>
<dbReference type="GO" id="GO:0050897">
    <property type="term" value="F:cobalt ion binding"/>
    <property type="evidence" value="ECO:0007669"/>
    <property type="project" value="InterPro"/>
</dbReference>
<evidence type="ECO:0000256" key="10">
    <source>
        <dbReference type="SAM" id="MobiDB-lite"/>
    </source>
</evidence>
<dbReference type="SUPFAM" id="SSF51338">
    <property type="entry name" value="Composite domain of metallo-dependent hydrolases"/>
    <property type="match status" value="1"/>
</dbReference>
<protein>
    <recommendedName>
        <fullName evidence="6">allantoinase</fullName>
        <ecNumber evidence="6">3.5.2.5</ecNumber>
    </recommendedName>
</protein>
<feature type="compositionally biased region" description="Low complexity" evidence="10">
    <location>
        <begin position="521"/>
        <end position="545"/>
    </location>
</feature>
<dbReference type="GO" id="GO:0005737">
    <property type="term" value="C:cytoplasm"/>
    <property type="evidence" value="ECO:0007669"/>
    <property type="project" value="TreeGrafter"/>
</dbReference>
<evidence type="ECO:0000256" key="1">
    <source>
        <dbReference type="ARBA" id="ARBA00001756"/>
    </source>
</evidence>
<dbReference type="GO" id="GO:0000256">
    <property type="term" value="P:allantoin catabolic process"/>
    <property type="evidence" value="ECO:0007669"/>
    <property type="project" value="UniProtKB-UniPathway"/>
</dbReference>
<dbReference type="PANTHER" id="PTHR43668:SF2">
    <property type="entry name" value="ALLANTOINASE"/>
    <property type="match status" value="1"/>
</dbReference>
<dbReference type="GO" id="GO:0006145">
    <property type="term" value="P:purine nucleobase catabolic process"/>
    <property type="evidence" value="ECO:0007669"/>
    <property type="project" value="TreeGrafter"/>
</dbReference>
<comment type="catalytic activity">
    <reaction evidence="1">
        <text>(S)-allantoin + H2O = allantoate + H(+)</text>
        <dbReference type="Rhea" id="RHEA:17029"/>
        <dbReference type="ChEBI" id="CHEBI:15377"/>
        <dbReference type="ChEBI" id="CHEBI:15378"/>
        <dbReference type="ChEBI" id="CHEBI:15678"/>
        <dbReference type="ChEBI" id="CHEBI:17536"/>
        <dbReference type="EC" id="3.5.2.5"/>
    </reaction>
</comment>
<dbReference type="EC" id="3.5.2.5" evidence="6"/>
<feature type="compositionally biased region" description="Low complexity" evidence="10">
    <location>
        <begin position="195"/>
        <end position="318"/>
    </location>
</feature>
<dbReference type="PROSITE" id="PS00482">
    <property type="entry name" value="DIHYDROOROTASE_1"/>
    <property type="match status" value="1"/>
</dbReference>
<comment type="cofactor">
    <cofactor evidence="2">
        <name>Zn(2+)</name>
        <dbReference type="ChEBI" id="CHEBI:29105"/>
    </cofactor>
</comment>
<dbReference type="NCBIfam" id="TIGR03178">
    <property type="entry name" value="allantoinase"/>
    <property type="match status" value="1"/>
</dbReference>
<evidence type="ECO:0000256" key="3">
    <source>
        <dbReference type="ARBA" id="ARBA00004968"/>
    </source>
</evidence>
<dbReference type="UniPathway" id="UPA00395">
    <property type="reaction ID" value="UER00653"/>
</dbReference>
<evidence type="ECO:0000256" key="4">
    <source>
        <dbReference type="ARBA" id="ARBA00010368"/>
    </source>
</evidence>
<comment type="caution">
    <text evidence="13">The sequence shown here is derived from an EMBL/GenBank/DDBJ whole genome shotgun (WGS) entry which is preliminary data.</text>
</comment>
<keyword evidence="9" id="KW-0862">Zinc</keyword>
<comment type="pathway">
    <text evidence="3">Nitrogen metabolism; (S)-allantoin degradation; allantoate from (S)-allantoin: step 1/1.</text>
</comment>
<evidence type="ECO:0000259" key="12">
    <source>
        <dbReference type="Pfam" id="PF01979"/>
    </source>
</evidence>
<dbReference type="EMBL" id="LJBN01000138">
    <property type="protein sequence ID" value="OOQ86532.1"/>
    <property type="molecule type" value="Genomic_DNA"/>
</dbReference>
<evidence type="ECO:0000256" key="8">
    <source>
        <dbReference type="ARBA" id="ARBA00022801"/>
    </source>
</evidence>
<dbReference type="FunFam" id="3.20.20.140:FF:000032">
    <property type="entry name" value="Allantoinase Dal1"/>
    <property type="match status" value="1"/>
</dbReference>
<name>A0A1S9RLX9_PENBI</name>
<evidence type="ECO:0000256" key="6">
    <source>
        <dbReference type="ARBA" id="ARBA00012863"/>
    </source>
</evidence>
<dbReference type="InterPro" id="IPR017593">
    <property type="entry name" value="Allantoinase"/>
</dbReference>
<organism evidence="13 14">
    <name type="scientific">Penicillium brasilianum</name>
    <dbReference type="NCBI Taxonomy" id="104259"/>
    <lineage>
        <taxon>Eukaryota</taxon>
        <taxon>Fungi</taxon>
        <taxon>Dikarya</taxon>
        <taxon>Ascomycota</taxon>
        <taxon>Pezizomycotina</taxon>
        <taxon>Eurotiomycetes</taxon>
        <taxon>Eurotiomycetidae</taxon>
        <taxon>Eurotiales</taxon>
        <taxon>Aspergillaceae</taxon>
        <taxon>Penicillium</taxon>
    </lineage>
</organism>
<feature type="chain" id="PRO_5012865655" description="allantoinase" evidence="11">
    <location>
        <begin position="22"/>
        <end position="1617"/>
    </location>
</feature>